<keyword evidence="4 6" id="KW-0949">S-adenosyl-L-methionine</keyword>
<dbReference type="FunFam" id="3.40.50.150:FF:000257">
    <property type="entry name" value="16S rRNA methyltransferase"/>
    <property type="match status" value="1"/>
</dbReference>
<dbReference type="Gene3D" id="1.10.940.10">
    <property type="entry name" value="NusB-like"/>
    <property type="match status" value="1"/>
</dbReference>
<feature type="binding site" evidence="6">
    <location>
        <position position="278"/>
    </location>
    <ligand>
        <name>S-adenosyl-L-methionine</name>
        <dbReference type="ChEBI" id="CHEBI:59789"/>
    </ligand>
</feature>
<name>A0A371B8R5_9BRAD</name>
<feature type="domain" description="SAM-dependent MTase RsmB/NOP-type" evidence="7">
    <location>
        <begin position="149"/>
        <end position="445"/>
    </location>
</feature>
<keyword evidence="9" id="KW-1185">Reference proteome</keyword>
<dbReference type="GO" id="GO:0001510">
    <property type="term" value="P:RNA methylation"/>
    <property type="evidence" value="ECO:0007669"/>
    <property type="project" value="InterPro"/>
</dbReference>
<dbReference type="PROSITE" id="PS51686">
    <property type="entry name" value="SAM_MT_RSMB_NOP"/>
    <property type="match status" value="1"/>
</dbReference>
<protein>
    <submittedName>
        <fullName evidence="8">Methyltransferase domain-containing protein</fullName>
    </submittedName>
</protein>
<accession>A0A371B8R5</accession>
<keyword evidence="3 6" id="KW-0808">Transferase</keyword>
<dbReference type="Gene3D" id="3.40.50.150">
    <property type="entry name" value="Vaccinia Virus protein VP39"/>
    <property type="match status" value="1"/>
</dbReference>
<dbReference type="InterPro" id="IPR018314">
    <property type="entry name" value="RsmB/NOL1/NOP2-like_CS"/>
</dbReference>
<dbReference type="InterPro" id="IPR006027">
    <property type="entry name" value="NusB_RsmB_TIM44"/>
</dbReference>
<dbReference type="RefSeq" id="WP_115516012.1">
    <property type="nucleotide sequence ID" value="NZ_QRGO01000001.1"/>
</dbReference>
<dbReference type="PANTHER" id="PTHR22807">
    <property type="entry name" value="NOP2 YEAST -RELATED NOL1/NOP2/FMU SUN DOMAIN-CONTAINING"/>
    <property type="match status" value="1"/>
</dbReference>
<keyword evidence="5 6" id="KW-0694">RNA-binding</keyword>
<feature type="binding site" evidence="6">
    <location>
        <begin position="257"/>
        <end position="263"/>
    </location>
    <ligand>
        <name>S-adenosyl-L-methionine</name>
        <dbReference type="ChEBI" id="CHEBI:59789"/>
    </ligand>
</feature>
<dbReference type="InterPro" id="IPR049560">
    <property type="entry name" value="MeTrfase_RsmB-F_NOP2_cat"/>
</dbReference>
<dbReference type="InterPro" id="IPR023267">
    <property type="entry name" value="RCMT"/>
</dbReference>
<feature type="binding site" evidence="6">
    <location>
        <position position="304"/>
    </location>
    <ligand>
        <name>S-adenosyl-L-methionine</name>
        <dbReference type="ChEBI" id="CHEBI:59789"/>
    </ligand>
</feature>
<feature type="binding site" evidence="6">
    <location>
        <position position="320"/>
    </location>
    <ligand>
        <name>S-adenosyl-L-methionine</name>
        <dbReference type="ChEBI" id="CHEBI:59789"/>
    </ligand>
</feature>
<dbReference type="GO" id="GO:0006355">
    <property type="term" value="P:regulation of DNA-templated transcription"/>
    <property type="evidence" value="ECO:0007669"/>
    <property type="project" value="InterPro"/>
</dbReference>
<evidence type="ECO:0000313" key="9">
    <source>
        <dbReference type="Proteomes" id="UP000263993"/>
    </source>
</evidence>
<feature type="active site" description="Nucleophile" evidence="6">
    <location>
        <position position="373"/>
    </location>
</feature>
<dbReference type="PRINTS" id="PR02008">
    <property type="entry name" value="RCMTFAMILY"/>
</dbReference>
<gene>
    <name evidence="8" type="ORF">DXH78_04930</name>
</gene>
<evidence type="ECO:0000313" key="8">
    <source>
        <dbReference type="EMBL" id="RDV03986.1"/>
    </source>
</evidence>
<evidence type="ECO:0000256" key="1">
    <source>
        <dbReference type="ARBA" id="ARBA00007494"/>
    </source>
</evidence>
<dbReference type="PANTHER" id="PTHR22807:SF61">
    <property type="entry name" value="NOL1_NOP2_SUN FAMILY PROTEIN _ ANTITERMINATION NUSB DOMAIN-CONTAINING PROTEIN"/>
    <property type="match status" value="1"/>
</dbReference>
<dbReference type="AlphaFoldDB" id="A0A371B8R5"/>
<evidence type="ECO:0000256" key="4">
    <source>
        <dbReference type="ARBA" id="ARBA00022691"/>
    </source>
</evidence>
<comment type="caution">
    <text evidence="8">The sequence shown here is derived from an EMBL/GenBank/DDBJ whole genome shotgun (WGS) entry which is preliminary data.</text>
</comment>
<dbReference type="SUPFAM" id="SSF53335">
    <property type="entry name" value="S-adenosyl-L-methionine-dependent methyltransferases"/>
    <property type="match status" value="1"/>
</dbReference>
<dbReference type="OrthoDB" id="9810297at2"/>
<evidence type="ECO:0000256" key="5">
    <source>
        <dbReference type="ARBA" id="ARBA00022884"/>
    </source>
</evidence>
<dbReference type="Pfam" id="PF01189">
    <property type="entry name" value="Methyltr_RsmB-F"/>
    <property type="match status" value="1"/>
</dbReference>
<dbReference type="InterPro" id="IPR001678">
    <property type="entry name" value="MeTrfase_RsmB-F_NOP2_dom"/>
</dbReference>
<evidence type="ECO:0000256" key="6">
    <source>
        <dbReference type="PROSITE-ProRule" id="PRU01023"/>
    </source>
</evidence>
<reference evidence="9" key="1">
    <citation type="submission" date="2018-08" db="EMBL/GenBank/DDBJ databases">
        <authorList>
            <person name="Kim S.-J."/>
            <person name="Jung G.-Y."/>
        </authorList>
    </citation>
    <scope>NUCLEOTIDE SEQUENCE [LARGE SCALE GENOMIC DNA]</scope>
    <source>
        <strain evidence="9">GY_H</strain>
    </source>
</reference>
<evidence type="ECO:0000256" key="3">
    <source>
        <dbReference type="ARBA" id="ARBA00022679"/>
    </source>
</evidence>
<dbReference type="Proteomes" id="UP000263993">
    <property type="component" value="Unassembled WGS sequence"/>
</dbReference>
<dbReference type="SUPFAM" id="SSF48013">
    <property type="entry name" value="NusB-like"/>
    <property type="match status" value="1"/>
</dbReference>
<dbReference type="EMBL" id="QRGO01000001">
    <property type="protein sequence ID" value="RDV03986.1"/>
    <property type="molecule type" value="Genomic_DNA"/>
</dbReference>
<keyword evidence="2 6" id="KW-0489">Methyltransferase</keyword>
<dbReference type="InterPro" id="IPR029063">
    <property type="entry name" value="SAM-dependent_MTases_sf"/>
</dbReference>
<dbReference type="PROSITE" id="PS01153">
    <property type="entry name" value="NOL1_NOP2_SUN"/>
    <property type="match status" value="1"/>
</dbReference>
<dbReference type="InterPro" id="IPR035926">
    <property type="entry name" value="NusB-like_sf"/>
</dbReference>
<evidence type="ECO:0000256" key="2">
    <source>
        <dbReference type="ARBA" id="ARBA00022603"/>
    </source>
</evidence>
<dbReference type="InterPro" id="IPR054728">
    <property type="entry name" value="RsmB-like_ferredoxin"/>
</dbReference>
<evidence type="ECO:0000259" key="7">
    <source>
        <dbReference type="PROSITE" id="PS51686"/>
    </source>
</evidence>
<comment type="similarity">
    <text evidence="1 6">Belongs to the class I-like SAM-binding methyltransferase superfamily. RsmB/NOP family.</text>
</comment>
<dbReference type="GO" id="GO:0003723">
    <property type="term" value="F:RNA binding"/>
    <property type="evidence" value="ECO:0007669"/>
    <property type="project" value="UniProtKB-UniRule"/>
</dbReference>
<dbReference type="Pfam" id="PF22458">
    <property type="entry name" value="RsmF-B_ferredox"/>
    <property type="match status" value="1"/>
</dbReference>
<dbReference type="Pfam" id="PF01029">
    <property type="entry name" value="NusB"/>
    <property type="match status" value="1"/>
</dbReference>
<organism evidence="8 9">
    <name type="scientific">Undibacter mobilis</name>
    <dbReference type="NCBI Taxonomy" id="2292256"/>
    <lineage>
        <taxon>Bacteria</taxon>
        <taxon>Pseudomonadati</taxon>
        <taxon>Pseudomonadota</taxon>
        <taxon>Alphaproteobacteria</taxon>
        <taxon>Hyphomicrobiales</taxon>
        <taxon>Nitrobacteraceae</taxon>
        <taxon>Undibacter</taxon>
    </lineage>
</organism>
<dbReference type="GO" id="GO:0008173">
    <property type="term" value="F:RNA methyltransferase activity"/>
    <property type="evidence" value="ECO:0007669"/>
    <property type="project" value="InterPro"/>
</dbReference>
<proteinExistence type="inferred from homology"/>
<dbReference type="CDD" id="cd02440">
    <property type="entry name" value="AdoMet_MTases"/>
    <property type="match status" value="1"/>
</dbReference>
<sequence>MARARIAPQVEVPGLAARRIATDIVDGVLRRRIALDDQLSGKSAHLGLATLADRDRALMRRLAATVLRRLGTLRHLVGGFLDKGFPADAPRTEIILLVGAAQILWLDVPDHAAVDLSVRLAQADRRAARYAGLVNAVLRRVAQARATFDAADVTRDTPEWLLKRWRKTYGDDTAQAIAAANGHEPALDLTVKQDAANWAERLHGEVLPTGTVRTSAQGAISLLPGFVEGAWWVQDAAASIPAHLFGAIAGKDVCDLCAAPGGKSAQLAIAGANVIAVDRSPARIARLKENFARLKLNVETVAADALEWQPDRRFDAVLLDAPCTATGTIRRHPDVPWLKSENDLGILTALQSRLLDRAANLLKPGGTLVYCTCSLEPEEGEAQIADLLARDPRLTRAPITAAEVFGHAEFVTRKGELRTLPHYLPHADPRWSGLDGFFAARLTRKPD</sequence>